<keyword evidence="1" id="KW-0732">Signal</keyword>
<evidence type="ECO:0000256" key="1">
    <source>
        <dbReference type="SAM" id="SignalP"/>
    </source>
</evidence>
<keyword evidence="3" id="KW-1185">Reference proteome</keyword>
<accession>A0A9P5YAW8</accession>
<sequence length="78" mass="8459">MDLHSKLLPFNLPAEMYKILTAGLLVLLIPQALATPSPQYGTGTVDTECHSNAVSMKDLHCCGFTDLFKSCQTLETAC</sequence>
<protein>
    <submittedName>
        <fullName evidence="2">Uncharacterized protein</fullName>
    </submittedName>
</protein>
<proteinExistence type="predicted"/>
<dbReference type="Proteomes" id="UP000807353">
    <property type="component" value="Unassembled WGS sequence"/>
</dbReference>
<dbReference type="AlphaFoldDB" id="A0A9P5YAW8"/>
<organism evidence="2 3">
    <name type="scientific">Collybia nuda</name>
    <dbReference type="NCBI Taxonomy" id="64659"/>
    <lineage>
        <taxon>Eukaryota</taxon>
        <taxon>Fungi</taxon>
        <taxon>Dikarya</taxon>
        <taxon>Basidiomycota</taxon>
        <taxon>Agaricomycotina</taxon>
        <taxon>Agaricomycetes</taxon>
        <taxon>Agaricomycetidae</taxon>
        <taxon>Agaricales</taxon>
        <taxon>Tricholomatineae</taxon>
        <taxon>Clitocybaceae</taxon>
        <taxon>Collybia</taxon>
    </lineage>
</organism>
<name>A0A9P5YAW8_9AGAR</name>
<comment type="caution">
    <text evidence="2">The sequence shown here is derived from an EMBL/GenBank/DDBJ whole genome shotgun (WGS) entry which is preliminary data.</text>
</comment>
<evidence type="ECO:0000313" key="2">
    <source>
        <dbReference type="EMBL" id="KAF9465493.1"/>
    </source>
</evidence>
<evidence type="ECO:0000313" key="3">
    <source>
        <dbReference type="Proteomes" id="UP000807353"/>
    </source>
</evidence>
<feature type="signal peptide" evidence="1">
    <location>
        <begin position="1"/>
        <end position="34"/>
    </location>
</feature>
<feature type="chain" id="PRO_5040134367" evidence="1">
    <location>
        <begin position="35"/>
        <end position="78"/>
    </location>
</feature>
<dbReference type="EMBL" id="MU150247">
    <property type="protein sequence ID" value="KAF9465493.1"/>
    <property type="molecule type" value="Genomic_DNA"/>
</dbReference>
<gene>
    <name evidence="2" type="ORF">BDZ94DRAFT_1320296</name>
</gene>
<reference evidence="2" key="1">
    <citation type="submission" date="2020-11" db="EMBL/GenBank/DDBJ databases">
        <authorList>
            <consortium name="DOE Joint Genome Institute"/>
            <person name="Ahrendt S."/>
            <person name="Riley R."/>
            <person name="Andreopoulos W."/>
            <person name="Labutti K."/>
            <person name="Pangilinan J."/>
            <person name="Ruiz-Duenas F.J."/>
            <person name="Barrasa J.M."/>
            <person name="Sanchez-Garcia M."/>
            <person name="Camarero S."/>
            <person name="Miyauchi S."/>
            <person name="Serrano A."/>
            <person name="Linde D."/>
            <person name="Babiker R."/>
            <person name="Drula E."/>
            <person name="Ayuso-Fernandez I."/>
            <person name="Pacheco R."/>
            <person name="Padilla G."/>
            <person name="Ferreira P."/>
            <person name="Barriuso J."/>
            <person name="Kellner H."/>
            <person name="Castanera R."/>
            <person name="Alfaro M."/>
            <person name="Ramirez L."/>
            <person name="Pisabarro A.G."/>
            <person name="Kuo A."/>
            <person name="Tritt A."/>
            <person name="Lipzen A."/>
            <person name="He G."/>
            <person name="Yan M."/>
            <person name="Ng V."/>
            <person name="Cullen D."/>
            <person name="Martin F."/>
            <person name="Rosso M.-N."/>
            <person name="Henrissat B."/>
            <person name="Hibbett D."/>
            <person name="Martinez A.T."/>
            <person name="Grigoriev I.V."/>
        </authorList>
    </citation>
    <scope>NUCLEOTIDE SEQUENCE</scope>
    <source>
        <strain evidence="2">CBS 247.69</strain>
    </source>
</reference>